<dbReference type="InterPro" id="IPR000086">
    <property type="entry name" value="NUDIX_hydrolase_dom"/>
</dbReference>
<dbReference type="InterPro" id="IPR015797">
    <property type="entry name" value="NUDIX_hydrolase-like_dom_sf"/>
</dbReference>
<dbReference type="Proteomes" id="UP001498935">
    <property type="component" value="Unassembled WGS sequence"/>
</dbReference>
<dbReference type="SUPFAM" id="SSF55811">
    <property type="entry name" value="Nudix"/>
    <property type="match status" value="1"/>
</dbReference>
<dbReference type="EMBL" id="BAABNP010000002">
    <property type="protein sequence ID" value="GAA5339556.1"/>
    <property type="molecule type" value="Genomic_DNA"/>
</dbReference>
<organism evidence="2 3">
    <name type="scientific">Brevibacterium ammoniilyticum</name>
    <dbReference type="NCBI Taxonomy" id="1046555"/>
    <lineage>
        <taxon>Bacteria</taxon>
        <taxon>Bacillati</taxon>
        <taxon>Actinomycetota</taxon>
        <taxon>Actinomycetes</taxon>
        <taxon>Micrococcales</taxon>
        <taxon>Brevibacteriaceae</taxon>
        <taxon>Brevibacterium</taxon>
    </lineage>
</organism>
<proteinExistence type="predicted"/>
<reference evidence="2 3" key="1">
    <citation type="submission" date="2024-02" db="EMBL/GenBank/DDBJ databases">
        <title>Characterization of antibiotic resistant novel bacterial strains and their environmental applications.</title>
        <authorList>
            <person name="Manzoor S."/>
            <person name="Abbas S."/>
            <person name="Arshad M."/>
            <person name="Li W.J."/>
            <person name="Ahmed I."/>
        </authorList>
    </citation>
    <scope>NUCLEOTIDE SEQUENCE [LARGE SCALE GENOMIC DNA]</scope>
    <source>
        <strain evidence="2 3">KACC 15558</strain>
    </source>
</reference>
<protein>
    <recommendedName>
        <fullName evidence="1">Nudix hydrolase domain-containing protein</fullName>
    </recommendedName>
</protein>
<dbReference type="PROSITE" id="PS51462">
    <property type="entry name" value="NUDIX"/>
    <property type="match status" value="1"/>
</dbReference>
<keyword evidence="3" id="KW-1185">Reference proteome</keyword>
<feature type="domain" description="Nudix hydrolase" evidence="1">
    <location>
        <begin position="141"/>
        <end position="289"/>
    </location>
</feature>
<sequence>MFGQVLPHDDDLPDRFFSPRGSIVYDRDLNSSLLNDLEIEIQYRSRYRLPRDLKEIAPYILRRTTAGSWHFNGPCVGMAGDLRTDGALVIPFREAGFFDHLCSNELMRWRLRRGEESWDLPQRYLYDSERRLIPLASSELANVIGVSTFALSTDDKVLIVEQTARNHSSQGLLAPSGSGSLEPEDHSVSLAPFILNGANRELLEETGITDDQIRTSHLIGFGRWLERGAKPEFFAVTLLNDSAANIEERRGAVSRSEAHYTRRTRWIELADLIEPDEDTRSIMSVPLGYGALALRDALDNRHTVFEAH</sequence>
<gene>
    <name evidence="2" type="ORF">KACC15558_05960</name>
</gene>
<accession>A0ABP9U1N5</accession>
<dbReference type="Gene3D" id="3.90.79.10">
    <property type="entry name" value="Nucleoside Triphosphate Pyrophosphohydrolase"/>
    <property type="match status" value="1"/>
</dbReference>
<evidence type="ECO:0000259" key="1">
    <source>
        <dbReference type="PROSITE" id="PS51462"/>
    </source>
</evidence>
<evidence type="ECO:0000313" key="3">
    <source>
        <dbReference type="Proteomes" id="UP001498935"/>
    </source>
</evidence>
<comment type="caution">
    <text evidence="2">The sequence shown here is derived from an EMBL/GenBank/DDBJ whole genome shotgun (WGS) entry which is preliminary data.</text>
</comment>
<name>A0ABP9U1N5_9MICO</name>
<evidence type="ECO:0000313" key="2">
    <source>
        <dbReference type="EMBL" id="GAA5339556.1"/>
    </source>
</evidence>